<evidence type="ECO:0000313" key="2">
    <source>
        <dbReference type="Proteomes" id="UP001215598"/>
    </source>
</evidence>
<dbReference type="AlphaFoldDB" id="A0AAD7GIX4"/>
<dbReference type="Proteomes" id="UP001215598">
    <property type="component" value="Unassembled WGS sequence"/>
</dbReference>
<organism evidence="1 2">
    <name type="scientific">Mycena metata</name>
    <dbReference type="NCBI Taxonomy" id="1033252"/>
    <lineage>
        <taxon>Eukaryota</taxon>
        <taxon>Fungi</taxon>
        <taxon>Dikarya</taxon>
        <taxon>Basidiomycota</taxon>
        <taxon>Agaricomycotina</taxon>
        <taxon>Agaricomycetes</taxon>
        <taxon>Agaricomycetidae</taxon>
        <taxon>Agaricales</taxon>
        <taxon>Marasmiineae</taxon>
        <taxon>Mycenaceae</taxon>
        <taxon>Mycena</taxon>
    </lineage>
</organism>
<protein>
    <submittedName>
        <fullName evidence="1">Uncharacterized protein</fullName>
    </submittedName>
</protein>
<comment type="caution">
    <text evidence="1">The sequence shown here is derived from an EMBL/GenBank/DDBJ whole genome shotgun (WGS) entry which is preliminary data.</text>
</comment>
<evidence type="ECO:0000313" key="1">
    <source>
        <dbReference type="EMBL" id="KAJ7696839.1"/>
    </source>
</evidence>
<reference evidence="1" key="1">
    <citation type="submission" date="2023-03" db="EMBL/GenBank/DDBJ databases">
        <title>Massive genome expansion in bonnet fungi (Mycena s.s.) driven by repeated elements and novel gene families across ecological guilds.</title>
        <authorList>
            <consortium name="Lawrence Berkeley National Laboratory"/>
            <person name="Harder C.B."/>
            <person name="Miyauchi S."/>
            <person name="Viragh M."/>
            <person name="Kuo A."/>
            <person name="Thoen E."/>
            <person name="Andreopoulos B."/>
            <person name="Lu D."/>
            <person name="Skrede I."/>
            <person name="Drula E."/>
            <person name="Henrissat B."/>
            <person name="Morin E."/>
            <person name="Kohler A."/>
            <person name="Barry K."/>
            <person name="LaButti K."/>
            <person name="Morin E."/>
            <person name="Salamov A."/>
            <person name="Lipzen A."/>
            <person name="Mereny Z."/>
            <person name="Hegedus B."/>
            <person name="Baldrian P."/>
            <person name="Stursova M."/>
            <person name="Weitz H."/>
            <person name="Taylor A."/>
            <person name="Grigoriev I.V."/>
            <person name="Nagy L.G."/>
            <person name="Martin F."/>
            <person name="Kauserud H."/>
        </authorList>
    </citation>
    <scope>NUCLEOTIDE SEQUENCE</scope>
    <source>
        <strain evidence="1">CBHHK182m</strain>
    </source>
</reference>
<gene>
    <name evidence="1" type="ORF">B0H16DRAFT_1484929</name>
</gene>
<keyword evidence="2" id="KW-1185">Reference proteome</keyword>
<sequence>MSIPAWTGSSKDKIDGEEWLRLLRLHYREARTPEEEIMEDKWFRGLDEDTERKTWAQFQRAFRARYPVPVKVETPRLQLLAEISGMRISLAEIAKKTVEVKGVEVPVKRASCADSELRLAKLKYGLA</sequence>
<accession>A0AAD7GIX4</accession>
<name>A0AAD7GIX4_9AGAR</name>
<dbReference type="EMBL" id="JARKIB010000623">
    <property type="protein sequence ID" value="KAJ7696839.1"/>
    <property type="molecule type" value="Genomic_DNA"/>
</dbReference>
<proteinExistence type="predicted"/>